<accession>A0AAN4ZCU6</accession>
<dbReference type="EMBL" id="BTRK01000002">
    <property type="protein sequence ID" value="GMR34620.1"/>
    <property type="molecule type" value="Genomic_DNA"/>
</dbReference>
<sequence>LNSLDRLSSFHHGSVFVYHAHLHSDVVNGTATIVDYTRSRYIFSSTHGRRSIRIDRVLGEDADGLAKGDAAWFLVGFLNEDGDCHLQCFGIRRDYKDVTVHWNSSRWFKPI</sequence>
<organism evidence="1 2">
    <name type="scientific">Pristionchus mayeri</name>
    <dbReference type="NCBI Taxonomy" id="1317129"/>
    <lineage>
        <taxon>Eukaryota</taxon>
        <taxon>Metazoa</taxon>
        <taxon>Ecdysozoa</taxon>
        <taxon>Nematoda</taxon>
        <taxon>Chromadorea</taxon>
        <taxon>Rhabditida</taxon>
        <taxon>Rhabditina</taxon>
        <taxon>Diplogasteromorpha</taxon>
        <taxon>Diplogasteroidea</taxon>
        <taxon>Neodiplogasteridae</taxon>
        <taxon>Pristionchus</taxon>
    </lineage>
</organism>
<evidence type="ECO:0000313" key="1">
    <source>
        <dbReference type="EMBL" id="GMR34620.1"/>
    </source>
</evidence>
<feature type="non-terminal residue" evidence="1">
    <location>
        <position position="1"/>
    </location>
</feature>
<evidence type="ECO:0000313" key="2">
    <source>
        <dbReference type="Proteomes" id="UP001328107"/>
    </source>
</evidence>
<comment type="caution">
    <text evidence="1">The sequence shown here is derived from an EMBL/GenBank/DDBJ whole genome shotgun (WGS) entry which is preliminary data.</text>
</comment>
<dbReference type="AlphaFoldDB" id="A0AAN4ZCU6"/>
<gene>
    <name evidence="1" type="ORF">PMAYCL1PPCAC_04815</name>
</gene>
<protein>
    <submittedName>
        <fullName evidence="1">Uncharacterized protein</fullName>
    </submittedName>
</protein>
<proteinExistence type="predicted"/>
<name>A0AAN4ZCU6_9BILA</name>
<reference evidence="2" key="1">
    <citation type="submission" date="2022-10" db="EMBL/GenBank/DDBJ databases">
        <title>Genome assembly of Pristionchus species.</title>
        <authorList>
            <person name="Yoshida K."/>
            <person name="Sommer R.J."/>
        </authorList>
    </citation>
    <scope>NUCLEOTIDE SEQUENCE [LARGE SCALE GENOMIC DNA]</scope>
    <source>
        <strain evidence="2">RS5460</strain>
    </source>
</reference>
<dbReference type="Proteomes" id="UP001328107">
    <property type="component" value="Unassembled WGS sequence"/>
</dbReference>
<keyword evidence="2" id="KW-1185">Reference proteome</keyword>